<dbReference type="Pfam" id="PF02627">
    <property type="entry name" value="CMD"/>
    <property type="match status" value="2"/>
</dbReference>
<keyword evidence="3" id="KW-1185">Reference proteome</keyword>
<dbReference type="PANTHER" id="PTHR33570">
    <property type="entry name" value="4-CARBOXYMUCONOLACTONE DECARBOXYLASE FAMILY PROTEIN"/>
    <property type="match status" value="1"/>
</dbReference>
<dbReference type="GO" id="GO:0051920">
    <property type="term" value="F:peroxiredoxin activity"/>
    <property type="evidence" value="ECO:0007669"/>
    <property type="project" value="InterPro"/>
</dbReference>
<accession>A0A1X7A6G8</accession>
<dbReference type="InterPro" id="IPR052512">
    <property type="entry name" value="4CMD/NDH-1_regulator"/>
</dbReference>
<dbReference type="Gene3D" id="1.20.1290.10">
    <property type="entry name" value="AhpD-like"/>
    <property type="match status" value="1"/>
</dbReference>
<name>A0A1X7A6G8_9RHOB</name>
<sequence>MNEVPFANATRSVLHNTGQALRQRLFGPARDLTPVPPGAEECRTEFEFGLIQARETVDLRTRFIVWISAAAVTGNFQRLTVLARGAKAAGLHADAIGEIFLQVGLYGGLAKSEAMFASVPDDLATVPRSVVRDWPGDFVGASYRMREELHGDRATEGYADPANSETSSIYAIVADYGYGLIWTRPGLDIRSRLVCAVAALACLPQAAPMLSKFATTARNHGLADTILSEIIVQSAPYCGFPQAIAAQRLLATTRTADSNRS</sequence>
<organism evidence="2 3">
    <name type="scientific">Roseivivax jejudonensis</name>
    <dbReference type="NCBI Taxonomy" id="1529041"/>
    <lineage>
        <taxon>Bacteria</taxon>
        <taxon>Pseudomonadati</taxon>
        <taxon>Pseudomonadota</taxon>
        <taxon>Alphaproteobacteria</taxon>
        <taxon>Rhodobacterales</taxon>
        <taxon>Roseobacteraceae</taxon>
        <taxon>Roseivivax</taxon>
    </lineage>
</organism>
<dbReference type="InterPro" id="IPR029032">
    <property type="entry name" value="AhpD-like"/>
</dbReference>
<dbReference type="SUPFAM" id="SSF69118">
    <property type="entry name" value="AhpD-like"/>
    <property type="match status" value="1"/>
</dbReference>
<dbReference type="AlphaFoldDB" id="A0A1X7A6G8"/>
<dbReference type="RefSeq" id="WP_085793382.1">
    <property type="nucleotide sequence ID" value="NZ_FWFK01000008.1"/>
</dbReference>
<feature type="domain" description="Carboxymuconolactone decarboxylase-like" evidence="1">
    <location>
        <begin position="41"/>
        <end position="117"/>
    </location>
</feature>
<evidence type="ECO:0000313" key="3">
    <source>
        <dbReference type="Proteomes" id="UP000193570"/>
    </source>
</evidence>
<gene>
    <name evidence="2" type="ORF">ROJ8625_03713</name>
</gene>
<reference evidence="2 3" key="1">
    <citation type="submission" date="2017-03" db="EMBL/GenBank/DDBJ databases">
        <authorList>
            <person name="Afonso C.L."/>
            <person name="Miller P.J."/>
            <person name="Scott M.A."/>
            <person name="Spackman E."/>
            <person name="Goraichik I."/>
            <person name="Dimitrov K.M."/>
            <person name="Suarez D.L."/>
            <person name="Swayne D.E."/>
        </authorList>
    </citation>
    <scope>NUCLEOTIDE SEQUENCE [LARGE SCALE GENOMIC DNA]</scope>
    <source>
        <strain evidence="2 3">CECT 8625</strain>
    </source>
</reference>
<dbReference type="OrthoDB" id="9801400at2"/>
<evidence type="ECO:0000259" key="1">
    <source>
        <dbReference type="Pfam" id="PF02627"/>
    </source>
</evidence>
<dbReference type="Proteomes" id="UP000193570">
    <property type="component" value="Unassembled WGS sequence"/>
</dbReference>
<feature type="domain" description="Carboxymuconolactone decarboxylase-like" evidence="1">
    <location>
        <begin position="170"/>
        <end position="250"/>
    </location>
</feature>
<protein>
    <submittedName>
        <fullName evidence="2">Carboxymuconolactone decarboxylase family protein</fullName>
    </submittedName>
</protein>
<dbReference type="EMBL" id="FWFK01000008">
    <property type="protein sequence ID" value="SLN71313.1"/>
    <property type="molecule type" value="Genomic_DNA"/>
</dbReference>
<proteinExistence type="predicted"/>
<dbReference type="PANTHER" id="PTHR33570:SF2">
    <property type="entry name" value="CARBOXYMUCONOLACTONE DECARBOXYLASE-LIKE DOMAIN-CONTAINING PROTEIN"/>
    <property type="match status" value="1"/>
</dbReference>
<dbReference type="InterPro" id="IPR003779">
    <property type="entry name" value="CMD-like"/>
</dbReference>
<evidence type="ECO:0000313" key="2">
    <source>
        <dbReference type="EMBL" id="SLN71313.1"/>
    </source>
</evidence>